<keyword evidence="3" id="KW-1185">Reference proteome</keyword>
<proteinExistence type="predicted"/>
<reference evidence="3" key="1">
    <citation type="submission" date="2019-02" db="EMBL/GenBank/DDBJ databases">
        <title>Draft genome sequence of Sphaerospermopsis reniformis NIES-1949.</title>
        <authorList>
            <person name="Yamaguchi H."/>
            <person name="Suzuki S."/>
            <person name="Kawachi M."/>
        </authorList>
    </citation>
    <scope>NUCLEOTIDE SEQUENCE [LARGE SCALE GENOMIC DNA]</scope>
    <source>
        <strain evidence="3">NIES-1949</strain>
    </source>
</reference>
<keyword evidence="1" id="KW-0812">Transmembrane</keyword>
<evidence type="ECO:0000313" key="3">
    <source>
        <dbReference type="Proteomes" id="UP000300142"/>
    </source>
</evidence>
<protein>
    <submittedName>
        <fullName evidence="2">Uncharacterized protein</fullName>
    </submittedName>
</protein>
<keyword evidence="1" id="KW-0472">Membrane</keyword>
<dbReference type="EMBL" id="BJCE01000319">
    <property type="protein sequence ID" value="GCL39788.1"/>
    <property type="molecule type" value="Genomic_DNA"/>
</dbReference>
<evidence type="ECO:0000313" key="2">
    <source>
        <dbReference type="EMBL" id="GCL39788.1"/>
    </source>
</evidence>
<dbReference type="AlphaFoldDB" id="A0A480A959"/>
<keyword evidence="1" id="KW-1133">Transmembrane helix</keyword>
<gene>
    <name evidence="2" type="ORF">SR1949_49180</name>
</gene>
<comment type="caution">
    <text evidence="2">The sequence shown here is derived from an EMBL/GenBank/DDBJ whole genome shotgun (WGS) entry which is preliminary data.</text>
</comment>
<dbReference type="RefSeq" id="WP_137669272.1">
    <property type="nucleotide sequence ID" value="NZ_BJCE01000319.1"/>
</dbReference>
<dbReference type="Proteomes" id="UP000300142">
    <property type="component" value="Unassembled WGS sequence"/>
</dbReference>
<feature type="transmembrane region" description="Helical" evidence="1">
    <location>
        <begin position="37"/>
        <end position="55"/>
    </location>
</feature>
<feature type="transmembrane region" description="Helical" evidence="1">
    <location>
        <begin position="75"/>
        <end position="98"/>
    </location>
</feature>
<accession>A0A480A959</accession>
<evidence type="ECO:0000256" key="1">
    <source>
        <dbReference type="SAM" id="Phobius"/>
    </source>
</evidence>
<sequence>MDSQEEPTINYSNLENSDATFVQQVQRLHQLTVYGRWLFVCCLWVIIAPVCLWNLRTEFTLWQQYFTWVAVRYALAFHPFATVGLAFCIGMTVSVLIWQIRNILIGLPQPEKQRLEQQVFKIRQQGPSHPLWKLVIGN</sequence>
<name>A0A480A959_9CYAN</name>
<organism evidence="2 3">
    <name type="scientific">Sphaerospermopsis reniformis</name>
    <dbReference type="NCBI Taxonomy" id="531300"/>
    <lineage>
        <taxon>Bacteria</taxon>
        <taxon>Bacillati</taxon>
        <taxon>Cyanobacteriota</taxon>
        <taxon>Cyanophyceae</taxon>
        <taxon>Nostocales</taxon>
        <taxon>Aphanizomenonaceae</taxon>
        <taxon>Sphaerospermopsis</taxon>
    </lineage>
</organism>